<dbReference type="InterPro" id="IPR029069">
    <property type="entry name" value="HotDog_dom_sf"/>
</dbReference>
<dbReference type="GeneID" id="63681880"/>
<dbReference type="InterPro" id="IPR006683">
    <property type="entry name" value="Thioestr_dom"/>
</dbReference>
<dbReference type="AlphaFoldDB" id="A0A0C2EKS1"/>
<proteinExistence type="predicted"/>
<keyword evidence="3" id="KW-1185">Reference proteome</keyword>
<evidence type="ECO:0000313" key="2">
    <source>
        <dbReference type="EMBL" id="KIH86649.1"/>
    </source>
</evidence>
<dbReference type="HOGENOM" id="CLU_1876764_0_0_1"/>
<dbReference type="SUPFAM" id="SSF54637">
    <property type="entry name" value="Thioesterase/thiol ester dehydrase-isomerase"/>
    <property type="match status" value="1"/>
</dbReference>
<dbReference type="EMBL" id="AWTV01000011">
    <property type="protein sequence ID" value="KIH86649.1"/>
    <property type="molecule type" value="Genomic_DNA"/>
</dbReference>
<evidence type="ECO:0000313" key="3">
    <source>
        <dbReference type="Proteomes" id="UP000031575"/>
    </source>
</evidence>
<sequence>MAGSRKYEIAAARDKAIVAAQGIFDRWNLIVNHVDYQGFERQVMRIGKVVDTSLSPPSYLLPDFLGDVSRTINISYLKPFPLNTTVLVHAQVYHIGRTMAMIKGRMTSEDGKTVYATCHGGHGDASTPAGPSREMG</sequence>
<protein>
    <recommendedName>
        <fullName evidence="1">Thioesterase domain-containing protein</fullName>
    </recommendedName>
</protein>
<feature type="domain" description="Thioesterase" evidence="1">
    <location>
        <begin position="68"/>
        <end position="114"/>
    </location>
</feature>
<dbReference type="Pfam" id="PF03061">
    <property type="entry name" value="4HBT"/>
    <property type="match status" value="1"/>
</dbReference>
<reference evidence="2 3" key="1">
    <citation type="journal article" date="2014" name="BMC Genomics">
        <title>Comparative genomics of the major fungal agents of human and animal Sporotrichosis: Sporothrix schenckii and Sporothrix brasiliensis.</title>
        <authorList>
            <person name="Teixeira M.M."/>
            <person name="de Almeida L.G."/>
            <person name="Kubitschek-Barreira P."/>
            <person name="Alves F.L."/>
            <person name="Kioshima E.S."/>
            <person name="Abadio A.K."/>
            <person name="Fernandes L."/>
            <person name="Derengowski L.S."/>
            <person name="Ferreira K.S."/>
            <person name="Souza R.C."/>
            <person name="Ruiz J.C."/>
            <person name="de Andrade N.C."/>
            <person name="Paes H.C."/>
            <person name="Nicola A.M."/>
            <person name="Albuquerque P."/>
            <person name="Gerber A.L."/>
            <person name="Martins V.P."/>
            <person name="Peconick L.D."/>
            <person name="Neto A.V."/>
            <person name="Chaucanez C.B."/>
            <person name="Silva P.A."/>
            <person name="Cunha O.L."/>
            <person name="de Oliveira F.F."/>
            <person name="dos Santos T.C."/>
            <person name="Barros A.L."/>
            <person name="Soares M.A."/>
            <person name="de Oliveira L.M."/>
            <person name="Marini M.M."/>
            <person name="Villalobos-Duno H."/>
            <person name="Cunha M.M."/>
            <person name="de Hoog S."/>
            <person name="da Silveira J.F."/>
            <person name="Henrissat B."/>
            <person name="Nino-Vega G.A."/>
            <person name="Cisalpino P.S."/>
            <person name="Mora-Montes H.M."/>
            <person name="Almeida S.R."/>
            <person name="Stajich J.E."/>
            <person name="Lopes-Bezerra L.M."/>
            <person name="Vasconcelos A.T."/>
            <person name="Felipe M.S."/>
        </authorList>
    </citation>
    <scope>NUCLEOTIDE SEQUENCE [LARGE SCALE GENOMIC DNA]</scope>
    <source>
        <strain evidence="2 3">5110</strain>
    </source>
</reference>
<organism evidence="2 3">
    <name type="scientific">Sporothrix brasiliensis 5110</name>
    <dbReference type="NCBI Taxonomy" id="1398154"/>
    <lineage>
        <taxon>Eukaryota</taxon>
        <taxon>Fungi</taxon>
        <taxon>Dikarya</taxon>
        <taxon>Ascomycota</taxon>
        <taxon>Pezizomycotina</taxon>
        <taxon>Sordariomycetes</taxon>
        <taxon>Sordariomycetidae</taxon>
        <taxon>Ophiostomatales</taxon>
        <taxon>Ophiostomataceae</taxon>
        <taxon>Sporothrix</taxon>
    </lineage>
</organism>
<name>A0A0C2EKS1_9PEZI</name>
<dbReference type="Proteomes" id="UP000031575">
    <property type="component" value="Unassembled WGS sequence"/>
</dbReference>
<dbReference type="VEuPathDB" id="FungiDB:SPBR_08721"/>
<accession>A0A0C2EKS1</accession>
<evidence type="ECO:0000259" key="1">
    <source>
        <dbReference type="Pfam" id="PF03061"/>
    </source>
</evidence>
<dbReference type="RefSeq" id="XP_040614659.1">
    <property type="nucleotide sequence ID" value="XM_040766959.1"/>
</dbReference>
<comment type="caution">
    <text evidence="2">The sequence shown here is derived from an EMBL/GenBank/DDBJ whole genome shotgun (WGS) entry which is preliminary data.</text>
</comment>
<dbReference type="OrthoDB" id="2831072at2759"/>
<gene>
    <name evidence="2" type="ORF">SPBR_08721</name>
</gene>
<dbReference type="Gene3D" id="3.10.129.10">
    <property type="entry name" value="Hotdog Thioesterase"/>
    <property type="match status" value="1"/>
</dbReference>